<protein>
    <submittedName>
        <fullName evidence="9">Cytochrome c oxidase polypeptide III</fullName>
    </submittedName>
</protein>
<keyword evidence="10" id="KW-1185">Reference proteome</keyword>
<dbReference type="PANTHER" id="PTHR11403:SF6">
    <property type="entry name" value="NITRIC OXIDE REDUCTASE SUBUNIT E"/>
    <property type="match status" value="1"/>
</dbReference>
<dbReference type="EMBL" id="CP012333">
    <property type="protein sequence ID" value="AKU97508.1"/>
    <property type="molecule type" value="Genomic_DNA"/>
</dbReference>
<evidence type="ECO:0000256" key="5">
    <source>
        <dbReference type="ARBA" id="ARBA00023136"/>
    </source>
</evidence>
<dbReference type="InterPro" id="IPR000298">
    <property type="entry name" value="Cyt_c_oxidase-like_su3"/>
</dbReference>
<evidence type="ECO:0000313" key="10">
    <source>
        <dbReference type="Proteomes" id="UP000064967"/>
    </source>
</evidence>
<dbReference type="Pfam" id="PF00510">
    <property type="entry name" value="COX3"/>
    <property type="match status" value="1"/>
</dbReference>
<evidence type="ECO:0000256" key="7">
    <source>
        <dbReference type="SAM" id="Phobius"/>
    </source>
</evidence>
<evidence type="ECO:0000256" key="1">
    <source>
        <dbReference type="ARBA" id="ARBA00004141"/>
    </source>
</evidence>
<evidence type="ECO:0000313" key="9">
    <source>
        <dbReference type="EMBL" id="AKU97508.1"/>
    </source>
</evidence>
<name>A0A0K1PVF1_9BACT</name>
<proteinExistence type="inferred from homology"/>
<dbReference type="InterPro" id="IPR013833">
    <property type="entry name" value="Cyt_c_oxidase_su3_a-hlx"/>
</dbReference>
<reference evidence="9 10" key="1">
    <citation type="submission" date="2015-08" db="EMBL/GenBank/DDBJ databases">
        <authorList>
            <person name="Babu N.S."/>
            <person name="Beckwith C.J."/>
            <person name="Beseler K.G."/>
            <person name="Brison A."/>
            <person name="Carone J.V."/>
            <person name="Caskin T.P."/>
            <person name="Diamond M."/>
            <person name="Durham M.E."/>
            <person name="Foxe J.M."/>
            <person name="Go M."/>
            <person name="Henderson B.A."/>
            <person name="Jones I.B."/>
            <person name="McGettigan J.A."/>
            <person name="Micheletti S.J."/>
            <person name="Nasrallah M.E."/>
            <person name="Ortiz D."/>
            <person name="Piller C.R."/>
            <person name="Privatt S.R."/>
            <person name="Schneider S.L."/>
            <person name="Sharp S."/>
            <person name="Smith T.C."/>
            <person name="Stanton J.D."/>
            <person name="Ullery H.E."/>
            <person name="Wilson R.J."/>
            <person name="Serrano M.G."/>
            <person name="Buck G."/>
            <person name="Lee V."/>
            <person name="Wang Y."/>
            <person name="Carvalho R."/>
            <person name="Voegtly L."/>
            <person name="Shi R."/>
            <person name="Duckworth R."/>
            <person name="Johnson A."/>
            <person name="Loviza R."/>
            <person name="Walstead R."/>
            <person name="Shah Z."/>
            <person name="Kiflezghi M."/>
            <person name="Wade K."/>
            <person name="Ball S.L."/>
            <person name="Bradley K.W."/>
            <person name="Asai D.J."/>
            <person name="Bowman C.A."/>
            <person name="Russell D.A."/>
            <person name="Pope W.H."/>
            <person name="Jacobs-Sera D."/>
            <person name="Hendrix R.W."/>
            <person name="Hatfull G.F."/>
        </authorList>
    </citation>
    <scope>NUCLEOTIDE SEQUENCE [LARGE SCALE GENOMIC DNA]</scope>
    <source>
        <strain evidence="9 10">DSM 27648</strain>
    </source>
</reference>
<feature type="transmembrane region" description="Helical" evidence="7">
    <location>
        <begin position="191"/>
        <end position="210"/>
    </location>
</feature>
<accession>A0A0K1PVF1</accession>
<evidence type="ECO:0000259" key="8">
    <source>
        <dbReference type="PROSITE" id="PS50253"/>
    </source>
</evidence>
<feature type="domain" description="Heme-copper oxidase subunit III family profile" evidence="8">
    <location>
        <begin position="1"/>
        <end position="211"/>
    </location>
</feature>
<evidence type="ECO:0000256" key="6">
    <source>
        <dbReference type="RuleBase" id="RU003376"/>
    </source>
</evidence>
<dbReference type="Gene3D" id="1.20.120.80">
    <property type="entry name" value="Cytochrome c oxidase, subunit III, four-helix bundle"/>
    <property type="match status" value="1"/>
</dbReference>
<keyword evidence="5 7" id="KW-0472">Membrane</keyword>
<dbReference type="GO" id="GO:0005886">
    <property type="term" value="C:plasma membrane"/>
    <property type="evidence" value="ECO:0007669"/>
    <property type="project" value="UniProtKB-SubCell"/>
</dbReference>
<dbReference type="InterPro" id="IPR024791">
    <property type="entry name" value="Cyt_c/ubiquinol_Oxase_su3"/>
</dbReference>
<organism evidence="9 10">
    <name type="scientific">Labilithrix luteola</name>
    <dbReference type="NCBI Taxonomy" id="1391654"/>
    <lineage>
        <taxon>Bacteria</taxon>
        <taxon>Pseudomonadati</taxon>
        <taxon>Myxococcota</taxon>
        <taxon>Polyangia</taxon>
        <taxon>Polyangiales</taxon>
        <taxon>Labilitrichaceae</taxon>
        <taxon>Labilithrix</taxon>
    </lineage>
</organism>
<evidence type="ECO:0000256" key="4">
    <source>
        <dbReference type="ARBA" id="ARBA00022989"/>
    </source>
</evidence>
<dbReference type="PANTHER" id="PTHR11403">
    <property type="entry name" value="CYTOCHROME C OXIDASE SUBUNIT III"/>
    <property type="match status" value="1"/>
</dbReference>
<evidence type="ECO:0000256" key="3">
    <source>
        <dbReference type="ARBA" id="ARBA00022692"/>
    </source>
</evidence>
<keyword evidence="3 6" id="KW-0812">Transmembrane</keyword>
<keyword evidence="4 7" id="KW-1133">Transmembrane helix</keyword>
<feature type="transmembrane region" description="Helical" evidence="7">
    <location>
        <begin position="64"/>
        <end position="87"/>
    </location>
</feature>
<comment type="similarity">
    <text evidence="2 6">Belongs to the cytochrome c oxidase subunit 3 family.</text>
</comment>
<dbReference type="InterPro" id="IPR035973">
    <property type="entry name" value="Cyt_c_oxidase_su3-like_sf"/>
</dbReference>
<dbReference type="SUPFAM" id="SSF81452">
    <property type="entry name" value="Cytochrome c oxidase subunit III-like"/>
    <property type="match status" value="1"/>
</dbReference>
<comment type="subcellular location">
    <subcellularLocation>
        <location evidence="6">Cell membrane</location>
        <topology evidence="6">Multi-pass membrane protein</topology>
    </subcellularLocation>
    <subcellularLocation>
        <location evidence="1">Membrane</location>
        <topology evidence="1">Multi-pass membrane protein</topology>
    </subcellularLocation>
</comment>
<dbReference type="PATRIC" id="fig|1391654.3.peg.4227"/>
<dbReference type="Proteomes" id="UP000064967">
    <property type="component" value="Chromosome"/>
</dbReference>
<dbReference type="GO" id="GO:0004129">
    <property type="term" value="F:cytochrome-c oxidase activity"/>
    <property type="evidence" value="ECO:0007669"/>
    <property type="project" value="InterPro"/>
</dbReference>
<evidence type="ECO:0000256" key="2">
    <source>
        <dbReference type="ARBA" id="ARBA00010581"/>
    </source>
</evidence>
<dbReference type="AlphaFoldDB" id="A0A0K1PVF1"/>
<feature type="transmembrane region" description="Helical" evidence="7">
    <location>
        <begin position="94"/>
        <end position="112"/>
    </location>
</feature>
<dbReference type="GO" id="GO:0019646">
    <property type="term" value="P:aerobic electron transport chain"/>
    <property type="evidence" value="ECO:0007669"/>
    <property type="project" value="InterPro"/>
</dbReference>
<sequence>MKPAFEHEAHFESVEQQAHASRLGMWVFLASEVLLFAALFTIVFTYRAHSPHAFRESVLHNTKVLGSVNTAVLLTSSTLVAFAVHVLREGKTKLAGRLVLATIGLGFVFLVIKFTEYGLHFHEGIYPRGVGEYFVTHTARGYVEFWTLYFTMTGLHAIHVTIGMGVLAAMRIGMGRGTVTEGSSHRLETAALYWHLVDLVWIFLWPVFYLA</sequence>
<dbReference type="RefSeq" id="WP_240488521.1">
    <property type="nucleotide sequence ID" value="NZ_CP012333.1"/>
</dbReference>
<dbReference type="KEGG" id="llu:AKJ09_04172"/>
<gene>
    <name evidence="9" type="ORF">AKJ09_04172</name>
</gene>
<feature type="transmembrane region" description="Helical" evidence="7">
    <location>
        <begin position="23"/>
        <end position="44"/>
    </location>
</feature>
<feature type="transmembrane region" description="Helical" evidence="7">
    <location>
        <begin position="146"/>
        <end position="170"/>
    </location>
</feature>
<dbReference type="PROSITE" id="PS50253">
    <property type="entry name" value="COX3"/>
    <property type="match status" value="1"/>
</dbReference>
<dbReference type="STRING" id="1391654.AKJ09_04172"/>